<feature type="transmembrane region" description="Helical" evidence="1">
    <location>
        <begin position="121"/>
        <end position="144"/>
    </location>
</feature>
<keyword evidence="1" id="KW-0472">Membrane</keyword>
<keyword evidence="1" id="KW-0812">Transmembrane</keyword>
<organism evidence="2 3">
    <name type="scientific">Mycobacterium mantenii</name>
    <dbReference type="NCBI Taxonomy" id="560555"/>
    <lineage>
        <taxon>Bacteria</taxon>
        <taxon>Bacillati</taxon>
        <taxon>Actinomycetota</taxon>
        <taxon>Actinomycetes</taxon>
        <taxon>Mycobacteriales</taxon>
        <taxon>Mycobacteriaceae</taxon>
        <taxon>Mycobacterium</taxon>
        <taxon>Mycobacterium avium complex (MAC)</taxon>
    </lineage>
</organism>
<feature type="transmembrane region" description="Helical" evidence="1">
    <location>
        <begin position="41"/>
        <end position="63"/>
    </location>
</feature>
<dbReference type="AlphaFoldDB" id="A0A1A2TNU5"/>
<reference evidence="2 3" key="1">
    <citation type="submission" date="2016-06" db="EMBL/GenBank/DDBJ databases">
        <authorList>
            <person name="Kjaerup R.B."/>
            <person name="Dalgaard T.S."/>
            <person name="Juul-Madsen H.R."/>
        </authorList>
    </citation>
    <scope>NUCLEOTIDE SEQUENCE [LARGE SCALE GENOMIC DNA]</scope>
    <source>
        <strain evidence="2 3">E152</strain>
    </source>
</reference>
<dbReference type="InterPro" id="IPR033459">
    <property type="entry name" value="AveC-like"/>
</dbReference>
<feature type="transmembrane region" description="Helical" evidence="1">
    <location>
        <begin position="211"/>
        <end position="230"/>
    </location>
</feature>
<dbReference type="Proteomes" id="UP000092389">
    <property type="component" value="Unassembled WGS sequence"/>
</dbReference>
<proteinExistence type="predicted"/>
<gene>
    <name evidence="2" type="ORF">A5683_17415</name>
</gene>
<evidence type="ECO:0000313" key="3">
    <source>
        <dbReference type="Proteomes" id="UP000092389"/>
    </source>
</evidence>
<accession>A0A1A2TNU5</accession>
<dbReference type="EMBL" id="LZJU01000052">
    <property type="protein sequence ID" value="OBH78034.1"/>
    <property type="molecule type" value="Genomic_DNA"/>
</dbReference>
<dbReference type="RefSeq" id="WP_067908375.1">
    <property type="nucleotide sequence ID" value="NZ_LZJP01000089.1"/>
</dbReference>
<dbReference type="Pfam" id="PF17198">
    <property type="entry name" value="AveC_like"/>
    <property type="match status" value="1"/>
</dbReference>
<feature type="transmembrane region" description="Helical" evidence="1">
    <location>
        <begin position="165"/>
        <end position="184"/>
    </location>
</feature>
<sequence>MLLLLSQLTAGPGDRIAATPPRGGYKVGGAIYANPPFLGFHHWPLVAQIVVFVQALAIYGWYAGLSYRQRRFHPVLIMLIVATLISPLCDPLISWAAFTAYDPRLLHVPESWPLYDIVPTVQPLASLPGYAMFFVMSVVPGSLVHSRLARRARPGSLIRRRPMTTLFLIVGAGAAVFDVGQAWAATRLEIITYSQIGVAALRPGSTWQSNLFWEPALCFVMFGVAALSVYTDDEGSTIANRIGRLKHRPLLREFTASFLVITLATALYTGAFALVRLSGTATSPACPWPYADTVVYDPYGLYSEHCPSSPPNLPNPQLTTK</sequence>
<name>A0A1A2TNU5_MYCNT</name>
<feature type="transmembrane region" description="Helical" evidence="1">
    <location>
        <begin position="250"/>
        <end position="275"/>
    </location>
</feature>
<evidence type="ECO:0000256" key="1">
    <source>
        <dbReference type="SAM" id="Phobius"/>
    </source>
</evidence>
<evidence type="ECO:0000313" key="2">
    <source>
        <dbReference type="EMBL" id="OBH78034.1"/>
    </source>
</evidence>
<keyword evidence="1" id="KW-1133">Transmembrane helix</keyword>
<comment type="caution">
    <text evidence="2">The sequence shown here is derived from an EMBL/GenBank/DDBJ whole genome shotgun (WGS) entry which is preliminary data.</text>
</comment>
<evidence type="ECO:0008006" key="4">
    <source>
        <dbReference type="Google" id="ProtNLM"/>
    </source>
</evidence>
<protein>
    <recommendedName>
        <fullName evidence="4">DUF5135 domain-containing protein</fullName>
    </recommendedName>
</protein>
<feature type="transmembrane region" description="Helical" evidence="1">
    <location>
        <begin position="75"/>
        <end position="101"/>
    </location>
</feature>